<dbReference type="SUPFAM" id="SSF48366">
    <property type="entry name" value="Ras GEF"/>
    <property type="match status" value="1"/>
</dbReference>
<dbReference type="EMBL" id="MDYQ01000035">
    <property type="protein sequence ID" value="PRP86108.1"/>
    <property type="molecule type" value="Genomic_DNA"/>
</dbReference>
<dbReference type="GO" id="GO:0007265">
    <property type="term" value="P:Ras protein signal transduction"/>
    <property type="evidence" value="ECO:0007669"/>
    <property type="project" value="TreeGrafter"/>
</dbReference>
<organism evidence="5 6">
    <name type="scientific">Planoprotostelium fungivorum</name>
    <dbReference type="NCBI Taxonomy" id="1890364"/>
    <lineage>
        <taxon>Eukaryota</taxon>
        <taxon>Amoebozoa</taxon>
        <taxon>Evosea</taxon>
        <taxon>Variosea</taxon>
        <taxon>Cavosteliida</taxon>
        <taxon>Cavosteliaceae</taxon>
        <taxon>Planoprotostelium</taxon>
    </lineage>
</organism>
<feature type="domain" description="N-terminal Ras-GEF" evidence="4">
    <location>
        <begin position="203"/>
        <end position="324"/>
    </location>
</feature>
<feature type="domain" description="Ras-GEF" evidence="3">
    <location>
        <begin position="394"/>
        <end position="643"/>
    </location>
</feature>
<protein>
    <submittedName>
        <fullName evidence="5">Uncharacterized protein</fullName>
    </submittedName>
</protein>
<keyword evidence="1 2" id="KW-0344">Guanine-nucleotide releasing factor</keyword>
<dbReference type="PANTHER" id="PTHR23113">
    <property type="entry name" value="GUANINE NUCLEOTIDE EXCHANGE FACTOR"/>
    <property type="match status" value="1"/>
</dbReference>
<evidence type="ECO:0000256" key="2">
    <source>
        <dbReference type="PROSITE-ProRule" id="PRU00168"/>
    </source>
</evidence>
<dbReference type="GO" id="GO:0005886">
    <property type="term" value="C:plasma membrane"/>
    <property type="evidence" value="ECO:0007669"/>
    <property type="project" value="TreeGrafter"/>
</dbReference>
<keyword evidence="6" id="KW-1185">Reference proteome</keyword>
<evidence type="ECO:0000259" key="3">
    <source>
        <dbReference type="PROSITE" id="PS50009"/>
    </source>
</evidence>
<dbReference type="InterPro" id="IPR001895">
    <property type="entry name" value="RASGEF_cat_dom"/>
</dbReference>
<dbReference type="Gene3D" id="1.20.870.10">
    <property type="entry name" value="Son of sevenless (SoS) protein Chain: S domain 1"/>
    <property type="match status" value="1"/>
</dbReference>
<dbReference type="GO" id="GO:0006629">
    <property type="term" value="P:lipid metabolic process"/>
    <property type="evidence" value="ECO:0007669"/>
    <property type="project" value="InterPro"/>
</dbReference>
<dbReference type="InterPro" id="IPR002921">
    <property type="entry name" value="Fungal_lipase-type"/>
</dbReference>
<dbReference type="GO" id="GO:0005085">
    <property type="term" value="F:guanyl-nucleotide exchange factor activity"/>
    <property type="evidence" value="ECO:0007669"/>
    <property type="project" value="UniProtKB-KW"/>
</dbReference>
<dbReference type="PROSITE" id="PS50212">
    <property type="entry name" value="RASGEF_NTER"/>
    <property type="match status" value="1"/>
</dbReference>
<dbReference type="Pfam" id="PF00617">
    <property type="entry name" value="RasGEF"/>
    <property type="match status" value="1"/>
</dbReference>
<dbReference type="Pfam" id="PF01764">
    <property type="entry name" value="Lipase_3"/>
    <property type="match status" value="1"/>
</dbReference>
<dbReference type="InterPro" id="IPR036964">
    <property type="entry name" value="RASGEF_cat_dom_sf"/>
</dbReference>
<dbReference type="Gene3D" id="1.10.840.10">
    <property type="entry name" value="Ras guanine-nucleotide exchange factors catalytic domain"/>
    <property type="match status" value="1"/>
</dbReference>
<sequence>MHMFHSDENPNFCGGKISNLKLHRHTIRSMDENKENILKTGWQSVRVKLFSNGDSISSRSLDKRRSASTESVKRHSVAFVNSPLMIGKRTVPSNNADSPPVVKRDLKSSIRKEEIRQEGKRKQFRFDQQKIEQFTRSATGDNLLLDQVIVEERDISFEPYIAASRCSFRQKSASVSAFSERPDPNFEKAKLPTYLSPPAPRRSKRVPKVGSLSAIIRWLIAENTDSKLLSCFLCNLSAFKTKAVDILQTITNIYGTIDCTNSSYMTKTKGRVIEFSIIWLESCPAEECQDPYFIEKLNEFSSILLVDSFRVEVDEISSCIQRIHDQQLLIVTEELLQNDGIVPGQKVNVTPVKQQQGLRSRATSLVSPDSKNRILKLSDSSPAAWGPVKFKHMTVHDIATQLHAIETEIFCRIDIRKEFNNVCWTKVDSRVICPNITSLIDRSNRVSFWVVTEIMTCIGENKQTEAIKKFISIGIECKRRNNFNSSMEVFAGLSVHTVNRLTNAWRNLPEKSRREFEELENFFSAVNNYRLTRERHYRAELRRLNGMVLDGTYQEHYPYPLLPYLGVILRDVLFCDEANDNYVDLAGNRVINFFKMRILGSILHDVQMYQNSPQISRLEHEGDLKLQNYLTNLVIVPEERLIIVGCLIDKDDLNLTDAESAMLLSYSAYCNITALTSWDCYWCSYHQVVFNSPSLQEVKTFQDAYGGNIFGYSGVTRDYIVISFRGTRAQDLSNWLTDLSYEMTSPFHEAITGAKVHSGFLNAYVSVRDQLLKIVGGFTTKYPKKTILFTGHSLGGALTVLAAVDTYLIKAFKNRVLIHTLGAPRVGNPQFAAFVDETFPSSIRITNRYDPVPRLPLQSMGFLHYGWEHWTPYGNTTMIPCNYKKGEEDEKCIDSLWPWQTNLFDHLEYFGLNKRIGKAFGC</sequence>
<dbReference type="InterPro" id="IPR000651">
    <property type="entry name" value="Ras-like_Gua-exchang_fac_N"/>
</dbReference>
<dbReference type="AlphaFoldDB" id="A0A2P6NQC6"/>
<dbReference type="InParanoid" id="A0A2P6NQC6"/>
<dbReference type="InterPro" id="IPR023578">
    <property type="entry name" value="Ras_GEF_dom_sf"/>
</dbReference>
<proteinExistence type="predicted"/>
<dbReference type="SMART" id="SM00147">
    <property type="entry name" value="RasGEF"/>
    <property type="match status" value="1"/>
</dbReference>
<evidence type="ECO:0000313" key="6">
    <source>
        <dbReference type="Proteomes" id="UP000241769"/>
    </source>
</evidence>
<comment type="caution">
    <text evidence="5">The sequence shown here is derived from an EMBL/GenBank/DDBJ whole genome shotgun (WGS) entry which is preliminary data.</text>
</comment>
<gene>
    <name evidence="5" type="ORF">PROFUN_03095</name>
</gene>
<dbReference type="PROSITE" id="PS50009">
    <property type="entry name" value="RASGEF_CAT"/>
    <property type="match status" value="1"/>
</dbReference>
<dbReference type="SUPFAM" id="SSF53474">
    <property type="entry name" value="alpha/beta-Hydrolases"/>
    <property type="match status" value="1"/>
</dbReference>
<name>A0A2P6NQC6_9EUKA</name>
<accession>A0A2P6NQC6</accession>
<dbReference type="Gene3D" id="3.40.50.1820">
    <property type="entry name" value="alpha/beta hydrolase"/>
    <property type="match status" value="1"/>
</dbReference>
<dbReference type="Proteomes" id="UP000241769">
    <property type="component" value="Unassembled WGS sequence"/>
</dbReference>
<evidence type="ECO:0000313" key="5">
    <source>
        <dbReference type="EMBL" id="PRP86108.1"/>
    </source>
</evidence>
<dbReference type="OrthoDB" id="345705at2759"/>
<evidence type="ECO:0000256" key="1">
    <source>
        <dbReference type="ARBA" id="ARBA00022658"/>
    </source>
</evidence>
<reference evidence="5 6" key="1">
    <citation type="journal article" date="2018" name="Genome Biol. Evol.">
        <title>Multiple Roots of Fruiting Body Formation in Amoebozoa.</title>
        <authorList>
            <person name="Hillmann F."/>
            <person name="Forbes G."/>
            <person name="Novohradska S."/>
            <person name="Ferling I."/>
            <person name="Riege K."/>
            <person name="Groth M."/>
            <person name="Westermann M."/>
            <person name="Marz M."/>
            <person name="Spaller T."/>
            <person name="Winckler T."/>
            <person name="Schaap P."/>
            <person name="Glockner G."/>
        </authorList>
    </citation>
    <scope>NUCLEOTIDE SEQUENCE [LARGE SCALE GENOMIC DNA]</scope>
    <source>
        <strain evidence="5 6">Jena</strain>
    </source>
</reference>
<dbReference type="CDD" id="cd00519">
    <property type="entry name" value="Lipase_3"/>
    <property type="match status" value="1"/>
</dbReference>
<dbReference type="InterPro" id="IPR029058">
    <property type="entry name" value="AB_hydrolase_fold"/>
</dbReference>
<evidence type="ECO:0000259" key="4">
    <source>
        <dbReference type="PROSITE" id="PS50212"/>
    </source>
</evidence>
<dbReference type="InterPro" id="IPR008937">
    <property type="entry name" value="Ras-like_GEF"/>
</dbReference>
<dbReference type="PANTHER" id="PTHR23113:SF368">
    <property type="entry name" value="CELL DIVISION CONTROL PROTEIN 25"/>
    <property type="match status" value="1"/>
</dbReference>